<sequence length="226" mass="25173">MELMLQRVTSRSRKYLFILLALPVLFGLLGWFLPVGREPSLLTAGATISLGNYDNPDMNNPKNVMVLLSKPSFYEDNLEGLWKETEEQITENLSVVNVSDKVLQLTYTGTSGENAAEVVNAIADAFLKMDQQHYEEKKAFINGKIASLRGETVGDEAKIDQERFIFELESAELNMKAASYVKPAHAEEAETSNKALSSRDRAVLGVLLGVTLAFSWMIVPELVRKQ</sequence>
<keyword evidence="1" id="KW-1133">Transmembrane helix</keyword>
<dbReference type="AlphaFoldDB" id="A0A4R2BJ97"/>
<keyword evidence="1" id="KW-0812">Transmembrane</keyword>
<name>A0A4R2BJ97_9BACI</name>
<dbReference type="Proteomes" id="UP000295689">
    <property type="component" value="Unassembled WGS sequence"/>
</dbReference>
<evidence type="ECO:0000256" key="1">
    <source>
        <dbReference type="SAM" id="Phobius"/>
    </source>
</evidence>
<reference evidence="2 3" key="1">
    <citation type="journal article" date="2015" name="Stand. Genomic Sci.">
        <title>Genomic Encyclopedia of Bacterial and Archaeal Type Strains, Phase III: the genomes of soil and plant-associated and newly described type strains.</title>
        <authorList>
            <person name="Whitman W.B."/>
            <person name="Woyke T."/>
            <person name="Klenk H.P."/>
            <person name="Zhou Y."/>
            <person name="Lilburn T.G."/>
            <person name="Beck B.J."/>
            <person name="De Vos P."/>
            <person name="Vandamme P."/>
            <person name="Eisen J.A."/>
            <person name="Garrity G."/>
            <person name="Hugenholtz P."/>
            <person name="Kyrpides N.C."/>
        </authorList>
    </citation>
    <scope>NUCLEOTIDE SEQUENCE [LARGE SCALE GENOMIC DNA]</scope>
    <source>
        <strain evidence="2 3">CV53</strain>
    </source>
</reference>
<proteinExistence type="predicted"/>
<feature type="transmembrane region" description="Helical" evidence="1">
    <location>
        <begin position="202"/>
        <end position="219"/>
    </location>
</feature>
<keyword evidence="1" id="KW-0472">Membrane</keyword>
<evidence type="ECO:0000313" key="3">
    <source>
        <dbReference type="Proteomes" id="UP000295689"/>
    </source>
</evidence>
<evidence type="ECO:0000313" key="2">
    <source>
        <dbReference type="EMBL" id="TCN26675.1"/>
    </source>
</evidence>
<keyword evidence="3" id="KW-1185">Reference proteome</keyword>
<comment type="caution">
    <text evidence="2">The sequence shown here is derived from an EMBL/GenBank/DDBJ whole genome shotgun (WGS) entry which is preliminary data.</text>
</comment>
<dbReference type="EMBL" id="SLVV01000003">
    <property type="protein sequence ID" value="TCN26675.1"/>
    <property type="molecule type" value="Genomic_DNA"/>
</dbReference>
<dbReference type="RefSeq" id="WP_132003148.1">
    <property type="nucleotide sequence ID" value="NZ_JABUHM010000002.1"/>
</dbReference>
<gene>
    <name evidence="2" type="ORF">EV146_103198</name>
</gene>
<accession>A0A4R2BJ97</accession>
<organism evidence="2 3">
    <name type="scientific">Mesobacillus foraminis</name>
    <dbReference type="NCBI Taxonomy" id="279826"/>
    <lineage>
        <taxon>Bacteria</taxon>
        <taxon>Bacillati</taxon>
        <taxon>Bacillota</taxon>
        <taxon>Bacilli</taxon>
        <taxon>Bacillales</taxon>
        <taxon>Bacillaceae</taxon>
        <taxon>Mesobacillus</taxon>
    </lineage>
</organism>
<protein>
    <submittedName>
        <fullName evidence="2">Teichuronic acid biosynthesis protein TuaF</fullName>
    </submittedName>
</protein>
<feature type="transmembrane region" description="Helical" evidence="1">
    <location>
        <begin position="15"/>
        <end position="33"/>
    </location>
</feature>